<gene>
    <name evidence="2" type="ORF">MUDAN_MDHGFNIF_03155</name>
</gene>
<feature type="transmembrane region" description="Helical" evidence="1">
    <location>
        <begin position="190"/>
        <end position="210"/>
    </location>
</feature>
<evidence type="ECO:0000313" key="2">
    <source>
        <dbReference type="EMBL" id="VDG28749.1"/>
    </source>
</evidence>
<proteinExistence type="predicted"/>
<sequence length="361" mass="40950">MRHNQLRRLVFHQHWPILLGLFILLIGISLFQGINGQQEWHNRNDPQNIMMETDGGIHYQKKTKDYVDREDHHYASKAAYYTVYRDQELQVYKTTPTKRTHTTRGQFGTGRSELSMVIAAIAGITMIWGSRRRYLNEFLRTLGYRGDQIYRQQFLLYSSAIVSGLVLGSVLKLALLASRIPSHYWAGFNGATWGLDLISDVLLAVGLFTLASALNLIFVNGIIALATVVLAYTCWWLPAAVYLNATTHVGANYLSRHWATGNGLLLGLILGSFCLANWLSKRRTLENTGNAVIRGFRLPGLLLLSLPLAVFIGRIFSPILVMSTSWSAVFIGWIIALIGLTAWLYRPKWSRWIWRLVGQLR</sequence>
<dbReference type="RefSeq" id="WP_130843578.1">
    <property type="nucleotide sequence ID" value="NZ_BJDY01000002.1"/>
</dbReference>
<dbReference type="Proteomes" id="UP000289996">
    <property type="component" value="Unassembled WGS sequence"/>
</dbReference>
<feature type="transmembrane region" description="Helical" evidence="1">
    <location>
        <begin position="217"/>
        <end position="238"/>
    </location>
</feature>
<feature type="transmembrane region" description="Helical" evidence="1">
    <location>
        <begin position="154"/>
        <end position="178"/>
    </location>
</feature>
<name>A0A660E6U5_9LACO</name>
<accession>A0A660E6U5</accession>
<dbReference type="OrthoDB" id="2271305at2"/>
<dbReference type="AlphaFoldDB" id="A0A660E6U5"/>
<feature type="transmembrane region" description="Helical" evidence="1">
    <location>
        <begin position="326"/>
        <end position="345"/>
    </location>
</feature>
<keyword evidence="1" id="KW-1133">Transmembrane helix</keyword>
<feature type="transmembrane region" description="Helical" evidence="1">
    <location>
        <begin position="258"/>
        <end position="279"/>
    </location>
</feature>
<feature type="transmembrane region" description="Helical" evidence="1">
    <location>
        <begin position="300"/>
        <end position="320"/>
    </location>
</feature>
<keyword evidence="1" id="KW-0472">Membrane</keyword>
<organism evidence="2 3">
    <name type="scientific">Lactiplantibacillus mudanjiangensis</name>
    <dbReference type="NCBI Taxonomy" id="1296538"/>
    <lineage>
        <taxon>Bacteria</taxon>
        <taxon>Bacillati</taxon>
        <taxon>Bacillota</taxon>
        <taxon>Bacilli</taxon>
        <taxon>Lactobacillales</taxon>
        <taxon>Lactobacillaceae</taxon>
        <taxon>Lactiplantibacillus</taxon>
    </lineage>
</organism>
<reference evidence="2 3" key="1">
    <citation type="submission" date="2018-11" db="EMBL/GenBank/DDBJ databases">
        <authorList>
            <person name="Wuyts S."/>
        </authorList>
    </citation>
    <scope>NUCLEOTIDE SEQUENCE [LARGE SCALE GENOMIC DNA]</scope>
    <source>
        <strain evidence="2">Lactobacillus mudanjiangensis AMBF249</strain>
    </source>
</reference>
<dbReference type="EMBL" id="UYIG01000123">
    <property type="protein sequence ID" value="VDG28749.1"/>
    <property type="molecule type" value="Genomic_DNA"/>
</dbReference>
<keyword evidence="1" id="KW-0812">Transmembrane</keyword>
<protein>
    <submittedName>
        <fullName evidence="2">ABC transporter, permease protein [Lactobacillus plantarum JDM1]</fullName>
    </submittedName>
</protein>
<keyword evidence="3" id="KW-1185">Reference proteome</keyword>
<feature type="transmembrane region" description="Helical" evidence="1">
    <location>
        <begin position="15"/>
        <end position="34"/>
    </location>
</feature>
<evidence type="ECO:0000313" key="3">
    <source>
        <dbReference type="Proteomes" id="UP000289996"/>
    </source>
</evidence>
<evidence type="ECO:0000256" key="1">
    <source>
        <dbReference type="SAM" id="Phobius"/>
    </source>
</evidence>